<protein>
    <submittedName>
        <fullName evidence="2">PPUP9114</fullName>
    </submittedName>
</protein>
<feature type="transmembrane region" description="Helical" evidence="1">
    <location>
        <begin position="12"/>
        <end position="32"/>
    </location>
</feature>
<accession>A0A0S7EJV5</accession>
<sequence>FAAVLPRQTGLFFLALAEVNHSTLTIFALPLYKRQGTRPTDPITSLSGNKCLTIQPYWVWEINPFHPLVLPTSSESSKADVAVIIIVRHQIPPTARLRIY</sequence>
<proteinExistence type="predicted"/>
<name>A0A0S7EJV5_9TELE</name>
<organism evidence="2">
    <name type="scientific">Poeciliopsis prolifica</name>
    <name type="common">blackstripe livebearer</name>
    <dbReference type="NCBI Taxonomy" id="188132"/>
    <lineage>
        <taxon>Eukaryota</taxon>
        <taxon>Metazoa</taxon>
        <taxon>Chordata</taxon>
        <taxon>Craniata</taxon>
        <taxon>Vertebrata</taxon>
        <taxon>Euteleostomi</taxon>
        <taxon>Actinopterygii</taxon>
        <taxon>Neopterygii</taxon>
        <taxon>Teleostei</taxon>
        <taxon>Neoteleostei</taxon>
        <taxon>Acanthomorphata</taxon>
        <taxon>Ovalentaria</taxon>
        <taxon>Atherinomorphae</taxon>
        <taxon>Cyprinodontiformes</taxon>
        <taxon>Poeciliidae</taxon>
        <taxon>Poeciliinae</taxon>
        <taxon>Poeciliopsis</taxon>
    </lineage>
</organism>
<keyword evidence="1" id="KW-0812">Transmembrane</keyword>
<feature type="non-terminal residue" evidence="2">
    <location>
        <position position="1"/>
    </location>
</feature>
<dbReference type="EMBL" id="GBYX01476396">
    <property type="protein sequence ID" value="JAO05281.1"/>
    <property type="molecule type" value="Transcribed_RNA"/>
</dbReference>
<evidence type="ECO:0000313" key="2">
    <source>
        <dbReference type="EMBL" id="JAO05281.1"/>
    </source>
</evidence>
<dbReference type="AlphaFoldDB" id="A0A0S7EJV5"/>
<keyword evidence="1" id="KW-1133">Transmembrane helix</keyword>
<gene>
    <name evidence="2" type="primary">PPUP9114</name>
</gene>
<reference evidence="2" key="1">
    <citation type="submission" date="2014-12" db="EMBL/GenBank/DDBJ databases">
        <title>Parallel Evolution in Life History Adaptation Evident in the Tissue-Specific Poeciliopsis prolifica transcriptome.</title>
        <authorList>
            <person name="Jue N.K."/>
            <person name="Foley R.J."/>
            <person name="Obergfell C."/>
            <person name="Reznick D.N."/>
            <person name="O'Neill R.J."/>
            <person name="O'Neill M.J."/>
        </authorList>
    </citation>
    <scope>NUCLEOTIDE SEQUENCE</scope>
</reference>
<evidence type="ECO:0000256" key="1">
    <source>
        <dbReference type="SAM" id="Phobius"/>
    </source>
</evidence>
<keyword evidence="1" id="KW-0472">Membrane</keyword>